<dbReference type="EMBL" id="VXOY01000022">
    <property type="protein sequence ID" value="MYE38393.1"/>
    <property type="molecule type" value="Genomic_DNA"/>
</dbReference>
<proteinExistence type="inferred from homology"/>
<dbReference type="Pfam" id="PF02683">
    <property type="entry name" value="DsbD_TM"/>
    <property type="match status" value="1"/>
</dbReference>
<dbReference type="InterPro" id="IPR051790">
    <property type="entry name" value="Cytochrome_c-biogenesis_DsbD"/>
</dbReference>
<keyword evidence="5 6" id="KW-0472">Membrane</keyword>
<dbReference type="PANTHER" id="PTHR31272">
    <property type="entry name" value="CYTOCHROME C-TYPE BIOGENESIS PROTEIN HI_1454-RELATED"/>
    <property type="match status" value="1"/>
</dbReference>
<feature type="transmembrane region" description="Helical" evidence="6">
    <location>
        <begin position="6"/>
        <end position="33"/>
    </location>
</feature>
<feature type="transmembrane region" description="Helical" evidence="6">
    <location>
        <begin position="159"/>
        <end position="180"/>
    </location>
</feature>
<evidence type="ECO:0000256" key="6">
    <source>
        <dbReference type="SAM" id="Phobius"/>
    </source>
</evidence>
<comment type="similarity">
    <text evidence="2">Belongs to the DsbD family.</text>
</comment>
<protein>
    <submittedName>
        <fullName evidence="8">Cytochrome C biogenesis protein</fullName>
    </submittedName>
</protein>
<feature type="transmembrane region" description="Helical" evidence="6">
    <location>
        <begin position="78"/>
        <end position="102"/>
    </location>
</feature>
<evidence type="ECO:0000259" key="7">
    <source>
        <dbReference type="Pfam" id="PF02683"/>
    </source>
</evidence>
<evidence type="ECO:0000256" key="5">
    <source>
        <dbReference type="ARBA" id="ARBA00023136"/>
    </source>
</evidence>
<comment type="subcellular location">
    <subcellularLocation>
        <location evidence="1">Membrane</location>
        <topology evidence="1">Multi-pass membrane protein</topology>
    </subcellularLocation>
</comment>
<accession>A0A845DM33</accession>
<feature type="transmembrane region" description="Helical" evidence="6">
    <location>
        <begin position="201"/>
        <end position="217"/>
    </location>
</feature>
<reference evidence="8 9" key="1">
    <citation type="submission" date="2019-09" db="EMBL/GenBank/DDBJ databases">
        <title>Characterisation of the sponge microbiome using genome-centric metagenomics.</title>
        <authorList>
            <person name="Engelberts J.P."/>
            <person name="Robbins S.J."/>
            <person name="De Goeij J.M."/>
            <person name="Aranda M."/>
            <person name="Bell S.C."/>
            <person name="Webster N.S."/>
        </authorList>
    </citation>
    <scope>NUCLEOTIDE SEQUENCE [LARGE SCALE GENOMIC DNA]</scope>
    <source>
        <strain evidence="8">SB0662_bin_43</strain>
    </source>
</reference>
<sequence>MDFFLLAGSFIAGFLTVLAPCILPLLPVVIGGSLGSDTTTKRNPYIIIGSLAVSIIAFTLIIYGISSLFYVPDSVWRYFSATLVLIVGISFLFPSLWVKIPVVSKLALSSNRSLGSGFQKKGILGDAIIGSSLGPVFTSCSPTYFLILANVLPKNFIEGFIYLIAYAVGFCVVLLFIALVGDTLLSKLNVLARNEGRFKKIIGVLIILSAILLYTSLDKELSALLLDLNLFVDTTSIEVNIINSST</sequence>
<keyword evidence="4 6" id="KW-1133">Transmembrane helix</keyword>
<organism evidence="8 9">
    <name type="scientific">Candidatus Spechtbacteria bacterium SB0662_bin_43</name>
    <dbReference type="NCBI Taxonomy" id="2604897"/>
    <lineage>
        <taxon>Bacteria</taxon>
        <taxon>Candidatus Spechtiibacteriota</taxon>
    </lineage>
</organism>
<comment type="caution">
    <text evidence="8">The sequence shown here is derived from an EMBL/GenBank/DDBJ whole genome shotgun (WGS) entry which is preliminary data.</text>
</comment>
<feature type="domain" description="Cytochrome C biogenesis protein transmembrane" evidence="7">
    <location>
        <begin position="5"/>
        <end position="214"/>
    </location>
</feature>
<evidence type="ECO:0000256" key="4">
    <source>
        <dbReference type="ARBA" id="ARBA00022989"/>
    </source>
</evidence>
<dbReference type="InterPro" id="IPR003834">
    <property type="entry name" value="Cyt_c_assmbl_TM_dom"/>
</dbReference>
<evidence type="ECO:0000256" key="1">
    <source>
        <dbReference type="ARBA" id="ARBA00004141"/>
    </source>
</evidence>
<feature type="transmembrane region" description="Helical" evidence="6">
    <location>
        <begin position="45"/>
        <end position="66"/>
    </location>
</feature>
<evidence type="ECO:0000256" key="2">
    <source>
        <dbReference type="ARBA" id="ARBA00006143"/>
    </source>
</evidence>
<keyword evidence="3 6" id="KW-0812">Transmembrane</keyword>
<evidence type="ECO:0000256" key="3">
    <source>
        <dbReference type="ARBA" id="ARBA00022692"/>
    </source>
</evidence>
<evidence type="ECO:0000313" key="9">
    <source>
        <dbReference type="Proteomes" id="UP000449092"/>
    </source>
</evidence>
<dbReference type="GO" id="GO:0016020">
    <property type="term" value="C:membrane"/>
    <property type="evidence" value="ECO:0007669"/>
    <property type="project" value="UniProtKB-SubCell"/>
</dbReference>
<dbReference type="Proteomes" id="UP000449092">
    <property type="component" value="Unassembled WGS sequence"/>
</dbReference>
<dbReference type="PANTHER" id="PTHR31272:SF9">
    <property type="entry name" value="BLL1027 PROTEIN"/>
    <property type="match status" value="1"/>
</dbReference>
<dbReference type="GO" id="GO:0017004">
    <property type="term" value="P:cytochrome complex assembly"/>
    <property type="evidence" value="ECO:0007669"/>
    <property type="project" value="InterPro"/>
</dbReference>
<name>A0A845DM33_9BACT</name>
<dbReference type="AlphaFoldDB" id="A0A845DM33"/>
<feature type="transmembrane region" description="Helical" evidence="6">
    <location>
        <begin position="123"/>
        <end position="147"/>
    </location>
</feature>
<gene>
    <name evidence="8" type="ORF">F4X82_02670</name>
</gene>
<evidence type="ECO:0000313" key="8">
    <source>
        <dbReference type="EMBL" id="MYE38393.1"/>
    </source>
</evidence>